<proteinExistence type="inferred from homology"/>
<dbReference type="PROSITE" id="PS51767">
    <property type="entry name" value="PEPTIDASE_A1"/>
    <property type="match status" value="1"/>
</dbReference>
<keyword evidence="3" id="KW-0472">Membrane</keyword>
<dbReference type="GO" id="GO:0006508">
    <property type="term" value="P:proteolysis"/>
    <property type="evidence" value="ECO:0007669"/>
    <property type="project" value="UniProtKB-KW"/>
</dbReference>
<dbReference type="SUPFAM" id="SSF50630">
    <property type="entry name" value="Acid proteases"/>
    <property type="match status" value="2"/>
</dbReference>
<keyword evidence="3" id="KW-0812">Transmembrane</keyword>
<feature type="compositionally biased region" description="Polar residues" evidence="2">
    <location>
        <begin position="109"/>
        <end position="129"/>
    </location>
</feature>
<keyword evidence="5" id="KW-0378">Hydrolase</keyword>
<comment type="similarity">
    <text evidence="1">Belongs to the peptidase A1 family.</text>
</comment>
<evidence type="ECO:0000256" key="1">
    <source>
        <dbReference type="ARBA" id="ARBA00007447"/>
    </source>
</evidence>
<dbReference type="OrthoDB" id="547311at2759"/>
<dbReference type="GO" id="GO:0004190">
    <property type="term" value="F:aspartic-type endopeptidase activity"/>
    <property type="evidence" value="ECO:0007669"/>
    <property type="project" value="InterPro"/>
</dbReference>
<dbReference type="InterPro" id="IPR021109">
    <property type="entry name" value="Peptidase_aspartic_dom_sf"/>
</dbReference>
<dbReference type="PANTHER" id="PTHR47966">
    <property type="entry name" value="BETA-SITE APP-CLEAVING ENZYME, ISOFORM A-RELATED"/>
    <property type="match status" value="1"/>
</dbReference>
<protein>
    <submittedName>
        <fullName evidence="5">Acid protease</fullName>
    </submittedName>
</protein>
<dbReference type="InterPro" id="IPR001461">
    <property type="entry name" value="Aspartic_peptidase_A1"/>
</dbReference>
<keyword evidence="6" id="KW-1185">Reference proteome</keyword>
<keyword evidence="3" id="KW-1133">Transmembrane helix</keyword>
<dbReference type="CDD" id="cd05471">
    <property type="entry name" value="pepsin_like"/>
    <property type="match status" value="1"/>
</dbReference>
<evidence type="ECO:0000313" key="5">
    <source>
        <dbReference type="EMBL" id="OAQ27261.1"/>
    </source>
</evidence>
<dbReference type="STRING" id="1314771.A0A197JS36"/>
<dbReference type="Proteomes" id="UP000078512">
    <property type="component" value="Unassembled WGS sequence"/>
</dbReference>
<name>A0A197JS36_9FUNG</name>
<feature type="transmembrane region" description="Helical" evidence="3">
    <location>
        <begin position="451"/>
        <end position="470"/>
    </location>
</feature>
<organism evidence="5 6">
    <name type="scientific">Linnemannia elongata AG-77</name>
    <dbReference type="NCBI Taxonomy" id="1314771"/>
    <lineage>
        <taxon>Eukaryota</taxon>
        <taxon>Fungi</taxon>
        <taxon>Fungi incertae sedis</taxon>
        <taxon>Mucoromycota</taxon>
        <taxon>Mortierellomycotina</taxon>
        <taxon>Mortierellomycetes</taxon>
        <taxon>Mortierellales</taxon>
        <taxon>Mortierellaceae</taxon>
        <taxon>Linnemannia</taxon>
    </lineage>
</organism>
<dbReference type="AlphaFoldDB" id="A0A197JS36"/>
<dbReference type="PANTHER" id="PTHR47966:SF51">
    <property type="entry name" value="BETA-SITE APP-CLEAVING ENZYME, ISOFORM A-RELATED"/>
    <property type="match status" value="1"/>
</dbReference>
<evidence type="ECO:0000313" key="6">
    <source>
        <dbReference type="Proteomes" id="UP000078512"/>
    </source>
</evidence>
<dbReference type="Gene3D" id="2.40.70.10">
    <property type="entry name" value="Acid Proteases"/>
    <property type="match status" value="2"/>
</dbReference>
<feature type="domain" description="Peptidase A1" evidence="4">
    <location>
        <begin position="1"/>
        <end position="405"/>
    </location>
</feature>
<feature type="region of interest" description="Disordered" evidence="2">
    <location>
        <begin position="87"/>
        <end position="142"/>
    </location>
</feature>
<dbReference type="EMBL" id="KV442058">
    <property type="protein sequence ID" value="OAQ27261.1"/>
    <property type="molecule type" value="Genomic_DNA"/>
</dbReference>
<sequence length="471" mass="51059">MLDTGSSLSWIQTADCQTTPQLCNQAPKFNTSLSSTITHEPEMIAVRYTEGIIRTQLASDIVTLGTAPPPIYESLLVAAAAGFGVSNSSDVSNSSPRITATDGHASPTPRATTTTVLKSDGQNAASTSPAAPAGINGSQETEEAAKVRQNELGSFYFSGRFRGQRTFGLTTDISGDSFLLAKEVNVPGFLGASQERFESDSDYSTHIFSEIVKELPIPVFSLAFTESWGTLTLGGPDPIFHSEPITWINTLKGEAGWVTHLSSHIDIYGKGNDPKTTPDSDTDYVRTNLDRVWFDSGTTYIWGDERAVKPLNDWIGADPVTGQVDCSTIPFLGTIVFSIGGNEESPLLRLELSPAEYIIGKPTSHRCFTALNVAASSKNHWIFGLHVMRAFYTVYHYEYGLVGIAPYNITANNPAGKAVVPGIHKILDQEVKESLQKMPSSGQKPLTSPPLSIFTFHLLTSFLMVIIYCIF</sequence>
<accession>A0A197JS36</accession>
<gene>
    <name evidence="5" type="ORF">K457DRAFT_21159</name>
</gene>
<reference evidence="5 6" key="1">
    <citation type="submission" date="2016-05" db="EMBL/GenBank/DDBJ databases">
        <title>Genome sequencing reveals origins of a unique bacterial endosymbiosis in the earliest lineages of terrestrial Fungi.</title>
        <authorList>
            <consortium name="DOE Joint Genome Institute"/>
            <person name="Uehling J."/>
            <person name="Gryganskyi A."/>
            <person name="Hameed K."/>
            <person name="Tschaplinski T."/>
            <person name="Misztal P."/>
            <person name="Wu S."/>
            <person name="Desiro A."/>
            <person name="Vande Pol N."/>
            <person name="Du Z.-Y."/>
            <person name="Zienkiewicz A."/>
            <person name="Zienkiewicz K."/>
            <person name="Morin E."/>
            <person name="Tisserant E."/>
            <person name="Splivallo R."/>
            <person name="Hainaut M."/>
            <person name="Henrissat B."/>
            <person name="Ohm R."/>
            <person name="Kuo A."/>
            <person name="Yan J."/>
            <person name="Lipzen A."/>
            <person name="Nolan M."/>
            <person name="Labutti K."/>
            <person name="Barry K."/>
            <person name="Goldstein A."/>
            <person name="Labbe J."/>
            <person name="Schadt C."/>
            <person name="Tuskan G."/>
            <person name="Grigoriev I."/>
            <person name="Martin F."/>
            <person name="Vilgalys R."/>
            <person name="Bonito G."/>
        </authorList>
    </citation>
    <scope>NUCLEOTIDE SEQUENCE [LARGE SCALE GENOMIC DNA]</scope>
    <source>
        <strain evidence="5 6">AG-77</strain>
    </source>
</reference>
<dbReference type="Pfam" id="PF00026">
    <property type="entry name" value="Asp"/>
    <property type="match status" value="2"/>
</dbReference>
<evidence type="ECO:0000256" key="2">
    <source>
        <dbReference type="SAM" id="MobiDB-lite"/>
    </source>
</evidence>
<keyword evidence="5" id="KW-0645">Protease</keyword>
<dbReference type="InterPro" id="IPR033121">
    <property type="entry name" value="PEPTIDASE_A1"/>
</dbReference>
<dbReference type="InterPro" id="IPR034164">
    <property type="entry name" value="Pepsin-like_dom"/>
</dbReference>
<evidence type="ECO:0000256" key="3">
    <source>
        <dbReference type="SAM" id="Phobius"/>
    </source>
</evidence>
<evidence type="ECO:0000259" key="4">
    <source>
        <dbReference type="PROSITE" id="PS51767"/>
    </source>
</evidence>